<dbReference type="EMBL" id="PGCI01000044">
    <property type="protein sequence ID" value="PLW45907.1"/>
    <property type="molecule type" value="Genomic_DNA"/>
</dbReference>
<comment type="caution">
    <text evidence="2">The sequence shown here is derived from an EMBL/GenBank/DDBJ whole genome shotgun (WGS) entry which is preliminary data.</text>
</comment>
<reference evidence="2 3" key="1">
    <citation type="submission" date="2017-11" db="EMBL/GenBank/DDBJ databases">
        <title>De novo assembly and phasing of dikaryotic genomes from two isolates of Puccinia coronata f. sp. avenae, the causal agent of oat crown rust.</title>
        <authorList>
            <person name="Miller M.E."/>
            <person name="Zhang Y."/>
            <person name="Omidvar V."/>
            <person name="Sperschneider J."/>
            <person name="Schwessinger B."/>
            <person name="Raley C."/>
            <person name="Palmer J.M."/>
            <person name="Garnica D."/>
            <person name="Upadhyaya N."/>
            <person name="Rathjen J."/>
            <person name="Taylor J.M."/>
            <person name="Park R.F."/>
            <person name="Dodds P.N."/>
            <person name="Hirsch C.D."/>
            <person name="Kianian S.F."/>
            <person name="Figueroa M."/>
        </authorList>
    </citation>
    <scope>NUCLEOTIDE SEQUENCE [LARGE SCALE GENOMIC DNA]</scope>
    <source>
        <strain evidence="2">12SD80</strain>
    </source>
</reference>
<name>A0A2N5V7D4_9BASI</name>
<dbReference type="AlphaFoldDB" id="A0A2N5V7D4"/>
<sequence length="111" mass="12027">MAQQKDTWVARKLLRASPLREGKPGSQKPKIPLGRSNIAPMTAAASSGSSQLESETGLSLVCWGDVALDQGWIKEYWYFTRRDGVVEWGGRIATKQATKAFRASDSAPGGC</sequence>
<evidence type="ECO:0000256" key="1">
    <source>
        <dbReference type="SAM" id="MobiDB-lite"/>
    </source>
</evidence>
<evidence type="ECO:0000313" key="3">
    <source>
        <dbReference type="Proteomes" id="UP000235392"/>
    </source>
</evidence>
<feature type="region of interest" description="Disordered" evidence="1">
    <location>
        <begin position="16"/>
        <end position="51"/>
    </location>
</feature>
<gene>
    <name evidence="2" type="ORF">PCASD_08629</name>
</gene>
<proteinExistence type="predicted"/>
<organism evidence="2 3">
    <name type="scientific">Puccinia coronata f. sp. avenae</name>
    <dbReference type="NCBI Taxonomy" id="200324"/>
    <lineage>
        <taxon>Eukaryota</taxon>
        <taxon>Fungi</taxon>
        <taxon>Dikarya</taxon>
        <taxon>Basidiomycota</taxon>
        <taxon>Pucciniomycotina</taxon>
        <taxon>Pucciniomycetes</taxon>
        <taxon>Pucciniales</taxon>
        <taxon>Pucciniaceae</taxon>
        <taxon>Puccinia</taxon>
    </lineage>
</organism>
<dbReference type="Proteomes" id="UP000235392">
    <property type="component" value="Unassembled WGS sequence"/>
</dbReference>
<accession>A0A2N5V7D4</accession>
<protein>
    <submittedName>
        <fullName evidence="2">Uncharacterized protein</fullName>
    </submittedName>
</protein>
<evidence type="ECO:0000313" key="2">
    <source>
        <dbReference type="EMBL" id="PLW45907.1"/>
    </source>
</evidence>